<dbReference type="EMBL" id="CP011371">
    <property type="protein sequence ID" value="AKJ29270.1"/>
    <property type="molecule type" value="Genomic_DNA"/>
</dbReference>
<dbReference type="InterPro" id="IPR002701">
    <property type="entry name" value="CM_II_prokaryot"/>
</dbReference>
<gene>
    <name evidence="4" type="ORF">AAW51_2579</name>
</gene>
<dbReference type="AlphaFoldDB" id="A0A0G3BRZ9"/>
<evidence type="ECO:0000313" key="4">
    <source>
        <dbReference type="EMBL" id="AKJ29270.1"/>
    </source>
</evidence>
<dbReference type="InterPro" id="IPR036979">
    <property type="entry name" value="CM_dom_sf"/>
</dbReference>
<keyword evidence="5" id="KW-1185">Reference proteome</keyword>
<dbReference type="Proteomes" id="UP000035352">
    <property type="component" value="Chromosome"/>
</dbReference>
<name>A0A0G3BRZ9_9BURK</name>
<dbReference type="KEGG" id="pbh:AAW51_2579"/>
<organism evidence="4 5">
    <name type="scientific">Caldimonas brevitalea</name>
    <dbReference type="NCBI Taxonomy" id="413882"/>
    <lineage>
        <taxon>Bacteria</taxon>
        <taxon>Pseudomonadati</taxon>
        <taxon>Pseudomonadota</taxon>
        <taxon>Betaproteobacteria</taxon>
        <taxon>Burkholderiales</taxon>
        <taxon>Sphaerotilaceae</taxon>
        <taxon>Caldimonas</taxon>
    </lineage>
</organism>
<dbReference type="PROSITE" id="PS51168">
    <property type="entry name" value="CHORISMATE_MUT_2"/>
    <property type="match status" value="1"/>
</dbReference>
<reference evidence="4 5" key="1">
    <citation type="submission" date="2015-05" db="EMBL/GenBank/DDBJ databases">
        <authorList>
            <person name="Tang B."/>
            <person name="Yu Y."/>
        </authorList>
    </citation>
    <scope>NUCLEOTIDE SEQUENCE [LARGE SCALE GENOMIC DNA]</scope>
    <source>
        <strain evidence="4 5">DSM 7029</strain>
    </source>
</reference>
<proteinExistence type="predicted"/>
<sequence length="95" mass="10562">MNSHPDLAHVRAQIDDIDAQLVPLLVRRTALALQASRLKHTVSEVKGEDRVREVLDRVAVRAREAGGHEATVQAIYRAMITELTQLQLRAKGMEG</sequence>
<evidence type="ECO:0000256" key="2">
    <source>
        <dbReference type="ARBA" id="ARBA00023235"/>
    </source>
</evidence>
<dbReference type="GO" id="GO:0009697">
    <property type="term" value="P:salicylic acid biosynthetic process"/>
    <property type="evidence" value="ECO:0007669"/>
    <property type="project" value="TreeGrafter"/>
</dbReference>
<dbReference type="PANTHER" id="PTHR38041:SF1">
    <property type="entry name" value="CHORISMATE MUTASE"/>
    <property type="match status" value="1"/>
</dbReference>
<dbReference type="Pfam" id="PF01817">
    <property type="entry name" value="CM_2"/>
    <property type="match status" value="1"/>
</dbReference>
<feature type="domain" description="Chorismate mutase" evidence="3">
    <location>
        <begin position="1"/>
        <end position="91"/>
    </location>
</feature>
<dbReference type="SUPFAM" id="SSF48600">
    <property type="entry name" value="Chorismate mutase II"/>
    <property type="match status" value="1"/>
</dbReference>
<dbReference type="Gene3D" id="1.20.59.10">
    <property type="entry name" value="Chorismate mutase"/>
    <property type="match status" value="1"/>
</dbReference>
<dbReference type="SMART" id="SM00830">
    <property type="entry name" value="CM_2"/>
    <property type="match status" value="1"/>
</dbReference>
<evidence type="ECO:0000259" key="3">
    <source>
        <dbReference type="PROSITE" id="PS51168"/>
    </source>
</evidence>
<protein>
    <recommendedName>
        <fullName evidence="1">chorismate mutase</fullName>
        <ecNumber evidence="1">5.4.99.5</ecNumber>
    </recommendedName>
</protein>
<dbReference type="EC" id="5.4.99.5" evidence="1"/>
<accession>A0A0G3BRZ9</accession>
<dbReference type="InterPro" id="IPR051331">
    <property type="entry name" value="Chorismate_mutase-related"/>
</dbReference>
<keyword evidence="2" id="KW-0413">Isomerase</keyword>
<dbReference type="PANTHER" id="PTHR38041">
    <property type="entry name" value="CHORISMATE MUTASE"/>
    <property type="match status" value="1"/>
</dbReference>
<dbReference type="STRING" id="413882.AAW51_2579"/>
<evidence type="ECO:0000256" key="1">
    <source>
        <dbReference type="ARBA" id="ARBA00012404"/>
    </source>
</evidence>
<evidence type="ECO:0000313" key="5">
    <source>
        <dbReference type="Proteomes" id="UP000035352"/>
    </source>
</evidence>
<dbReference type="InterPro" id="IPR036263">
    <property type="entry name" value="Chorismate_II_sf"/>
</dbReference>
<dbReference type="GO" id="GO:0046417">
    <property type="term" value="P:chorismate metabolic process"/>
    <property type="evidence" value="ECO:0007669"/>
    <property type="project" value="InterPro"/>
</dbReference>
<dbReference type="GO" id="GO:0004106">
    <property type="term" value="F:chorismate mutase activity"/>
    <property type="evidence" value="ECO:0007669"/>
    <property type="project" value="UniProtKB-EC"/>
</dbReference>
<dbReference type="RefSeq" id="WP_047194936.1">
    <property type="nucleotide sequence ID" value="NZ_CP011371.1"/>
</dbReference>